<sequence length="296" mass="32320">LIAFSNRHYYDGGLLTFPSPLAMAGRSDDGPGGYGVCLRRVEDGAYHEEKPRVRRPGVRPGTNPVEARQVVEDVVRRFEAHPEGVPSLGIITFSSHQCAAIEELLRKELGSQRVDEALEATDGLFVRSLENAQGEERDAILFSLTFSANERGDIPLSFGSLGHAGGERRLNVAITRARRQIVLFASFDPEDLRVEQSAHQGLRDLRAYLEQARSGSAPRALPASRSAVDLHRNEIAERLRETGLEVSVGVGHSSFEIDLVLGASGRPGVAVLLDGPGWDRRKSVMDRDLLPVDVLG</sequence>
<keyword evidence="3" id="KW-1185">Reference proteome</keyword>
<reference evidence="2 3" key="1">
    <citation type="submission" date="2012-05" db="EMBL/GenBank/DDBJ databases">
        <authorList>
            <person name="Harkins D.M."/>
            <person name="Madupu R."/>
            <person name="Durkin A.S."/>
            <person name="Torralba M."/>
            <person name="Methe B."/>
            <person name="Sutton G.G."/>
            <person name="Nelson K.E."/>
        </authorList>
    </citation>
    <scope>NUCLEOTIDE SEQUENCE [LARGE SCALE GENOMIC DNA]</scope>
    <source>
        <strain evidence="2 3">F0489</strain>
    </source>
</reference>
<evidence type="ECO:0000259" key="1">
    <source>
        <dbReference type="Pfam" id="PF13087"/>
    </source>
</evidence>
<organism evidence="2 3">
    <name type="scientific">Actinomyces massiliensis F0489</name>
    <dbReference type="NCBI Taxonomy" id="1125718"/>
    <lineage>
        <taxon>Bacteria</taxon>
        <taxon>Bacillati</taxon>
        <taxon>Actinomycetota</taxon>
        <taxon>Actinomycetes</taxon>
        <taxon>Actinomycetales</taxon>
        <taxon>Actinomycetaceae</taxon>
        <taxon>Actinomyces</taxon>
    </lineage>
</organism>
<dbReference type="eggNOG" id="COG1112">
    <property type="taxonomic scope" value="Bacteria"/>
</dbReference>
<evidence type="ECO:0000313" key="3">
    <source>
        <dbReference type="Proteomes" id="UP000002941"/>
    </source>
</evidence>
<dbReference type="RefSeq" id="WP_008733000.1">
    <property type="nucleotide sequence ID" value="NZ_AKFT01000190.1"/>
</dbReference>
<dbReference type="InterPro" id="IPR047187">
    <property type="entry name" value="SF1_C_Upf1"/>
</dbReference>
<evidence type="ECO:0000313" key="2">
    <source>
        <dbReference type="EMBL" id="EJF38429.1"/>
    </source>
</evidence>
<dbReference type="InterPro" id="IPR045055">
    <property type="entry name" value="DNA2/NAM7-like"/>
</dbReference>
<dbReference type="CDD" id="cd18808">
    <property type="entry name" value="SF1_C_Upf1"/>
    <property type="match status" value="1"/>
</dbReference>
<dbReference type="Pfam" id="PF13087">
    <property type="entry name" value="AAA_12"/>
    <property type="match status" value="1"/>
</dbReference>
<dbReference type="AlphaFoldDB" id="J0MVR4"/>
<dbReference type="PANTHER" id="PTHR10887:SF495">
    <property type="entry name" value="HELICASE SENATAXIN ISOFORM X1-RELATED"/>
    <property type="match status" value="1"/>
</dbReference>
<feature type="non-terminal residue" evidence="2">
    <location>
        <position position="296"/>
    </location>
</feature>
<dbReference type="InterPro" id="IPR041679">
    <property type="entry name" value="DNA2/NAM7-like_C"/>
</dbReference>
<feature type="non-terminal residue" evidence="2">
    <location>
        <position position="1"/>
    </location>
</feature>
<dbReference type="SUPFAM" id="SSF52540">
    <property type="entry name" value="P-loop containing nucleoside triphosphate hydrolases"/>
    <property type="match status" value="1"/>
</dbReference>
<accession>J0MVR4</accession>
<comment type="caution">
    <text evidence="2">The sequence shown here is derived from an EMBL/GenBank/DDBJ whole genome shotgun (WGS) entry which is preliminary data.</text>
</comment>
<dbReference type="Proteomes" id="UP000002941">
    <property type="component" value="Unassembled WGS sequence"/>
</dbReference>
<dbReference type="EMBL" id="AKFT01000190">
    <property type="protein sequence ID" value="EJF38429.1"/>
    <property type="molecule type" value="Genomic_DNA"/>
</dbReference>
<dbReference type="PANTHER" id="PTHR10887">
    <property type="entry name" value="DNA2/NAM7 HELICASE FAMILY"/>
    <property type="match status" value="1"/>
</dbReference>
<name>J0MVR4_9ACTO</name>
<dbReference type="Gene3D" id="3.40.50.300">
    <property type="entry name" value="P-loop containing nucleotide triphosphate hydrolases"/>
    <property type="match status" value="1"/>
</dbReference>
<feature type="domain" description="DNA2/NAM7 helicase-like C-terminal" evidence="1">
    <location>
        <begin position="48"/>
        <end position="185"/>
    </location>
</feature>
<protein>
    <submittedName>
        <fullName evidence="2">AAA domain protein</fullName>
    </submittedName>
</protein>
<gene>
    <name evidence="2" type="ORF">HMPREF1318_2879</name>
</gene>
<dbReference type="InterPro" id="IPR027417">
    <property type="entry name" value="P-loop_NTPase"/>
</dbReference>
<proteinExistence type="predicted"/>